<dbReference type="InterPro" id="IPR034139">
    <property type="entry name" value="TOPRIM_OLD"/>
</dbReference>
<feature type="region of interest" description="Disordered" evidence="1">
    <location>
        <begin position="755"/>
        <end position="774"/>
    </location>
</feature>
<gene>
    <name evidence="4" type="ORF">GCM10011394_27450</name>
</gene>
<comment type="caution">
    <text evidence="4">The sequence shown here is derived from an EMBL/GenBank/DDBJ whole genome shotgun (WGS) entry which is preliminary data.</text>
</comment>
<protein>
    <recommendedName>
        <fullName evidence="6">ATP-dependent endonuclease</fullName>
    </recommendedName>
</protein>
<proteinExistence type="predicted"/>
<dbReference type="PANTHER" id="PTHR43581:SF2">
    <property type="entry name" value="EXCINUCLEASE ATPASE SUBUNIT"/>
    <property type="match status" value="1"/>
</dbReference>
<dbReference type="PANTHER" id="PTHR43581">
    <property type="entry name" value="ATP/GTP PHOSPHATASE"/>
    <property type="match status" value="1"/>
</dbReference>
<dbReference type="InterPro" id="IPR027417">
    <property type="entry name" value="P-loop_NTPase"/>
</dbReference>
<accession>A0ABQ2EMM1</accession>
<dbReference type="Proteomes" id="UP000599009">
    <property type="component" value="Unassembled WGS sequence"/>
</dbReference>
<evidence type="ECO:0000256" key="1">
    <source>
        <dbReference type="SAM" id="MobiDB-lite"/>
    </source>
</evidence>
<reference evidence="5" key="1">
    <citation type="journal article" date="2019" name="Int. J. Syst. Evol. Microbiol.">
        <title>The Global Catalogue of Microorganisms (GCM) 10K type strain sequencing project: providing services to taxonomists for standard genome sequencing and annotation.</title>
        <authorList>
            <consortium name="The Broad Institute Genomics Platform"/>
            <consortium name="The Broad Institute Genome Sequencing Center for Infectious Disease"/>
            <person name="Wu L."/>
            <person name="Ma J."/>
        </authorList>
    </citation>
    <scope>NUCLEOTIDE SEQUENCE [LARGE SCALE GENOMIC DNA]</scope>
    <source>
        <strain evidence="5">CGMCC 1.8985</strain>
    </source>
</reference>
<dbReference type="RefSeq" id="WP_132987087.1">
    <property type="nucleotide sequence ID" value="NZ_BMME01000002.1"/>
</dbReference>
<dbReference type="SUPFAM" id="SSF52540">
    <property type="entry name" value="P-loop containing nucleoside triphosphate hydrolases"/>
    <property type="match status" value="1"/>
</dbReference>
<sequence>MHIDFVEVSNFRKLLAVRIDIAKKTTVFVGANNSGKSSAMVALRYFLLEKDQFSIDDFTLSHWPELDKLGKSWEEEMKGKAAPDFDWGSVAPALDVWLFVPEKQIHFVQKILPTIDWDGSPIGVRLRLEPKKLEDFKRDYLAARTAVDKVMAATAQTTSDDAEPFSLWPKSMVEFLSRRLRANFEVKAYLLDPAKCATSIKGEATPQPLPEGSEPLDSDPFKELIQINEISAQRGLGLSSPRRKSDDGSMEETPRPPKKLSAQLRNYYAQHLDPFDHPQTDDLEALQAIHNARNVFGKQLESSFADALKELEGIGYPGLTDPRLSLAADLRPLDVLRHGSAIHYEVPSHLADAGFVHRLPEESNGLGYQNLVSMVFALMSFRDKWILVGKAGKKQAEEVAAVPPLHLVLVEEPEAHLHAQVQQVFITHAYEVLRNRPGLGESEDHRTQLIVSTHSSHVAHEAEFSSLRYFRRMPINPAKGAVPVSRVVCLSQTFGKDDKETERFVKRYLKITHCDLFFADGVILVEGPAERIIVPHMVRNREAYAHLRRCFITWLEIGGSHAHRLRGLLEDLGLNTLVITDLDAKTDKNANVPPKRGAGLLTRNHTLASWVPKERAIDSLFDLEPDKLTLIDGSGVGVRVAYQQPVKLSFGTDKDADALANTFEDALIYRNIDVFKELEGNGLAKKIRDSLASCKTVGALSQELHEHLAGGGKAEFAMTTLASEELAKVELPPYIDAGLKWLISQLQRKEKEVAGNLPLDTPPPPLTPVAAAAA</sequence>
<dbReference type="CDD" id="cd01026">
    <property type="entry name" value="TOPRIM_OLD"/>
    <property type="match status" value="1"/>
</dbReference>
<dbReference type="EMBL" id="BMME01000002">
    <property type="protein sequence ID" value="GGK16740.1"/>
    <property type="molecule type" value="Genomic_DNA"/>
</dbReference>
<feature type="domain" description="Endonuclease GajA/Old nuclease/RecF-like AAA" evidence="2">
    <location>
        <begin position="1"/>
        <end position="459"/>
    </location>
</feature>
<feature type="domain" description="OLD protein-like TOPRIM" evidence="3">
    <location>
        <begin position="517"/>
        <end position="583"/>
    </location>
</feature>
<evidence type="ECO:0000259" key="2">
    <source>
        <dbReference type="Pfam" id="PF13175"/>
    </source>
</evidence>
<dbReference type="InterPro" id="IPR051396">
    <property type="entry name" value="Bact_Antivir_Def_Nuclease"/>
</dbReference>
<evidence type="ECO:0000313" key="5">
    <source>
        <dbReference type="Proteomes" id="UP000599009"/>
    </source>
</evidence>
<dbReference type="Gene3D" id="3.40.50.300">
    <property type="entry name" value="P-loop containing nucleotide triphosphate hydrolases"/>
    <property type="match status" value="1"/>
</dbReference>
<dbReference type="Pfam" id="PF13175">
    <property type="entry name" value="AAA_15"/>
    <property type="match status" value="1"/>
</dbReference>
<feature type="region of interest" description="Disordered" evidence="1">
    <location>
        <begin position="235"/>
        <end position="258"/>
    </location>
</feature>
<evidence type="ECO:0000313" key="4">
    <source>
        <dbReference type="EMBL" id="GGK16740.1"/>
    </source>
</evidence>
<dbReference type="Pfam" id="PF20469">
    <property type="entry name" value="OLD-like_TOPRIM"/>
    <property type="match status" value="1"/>
</dbReference>
<keyword evidence="5" id="KW-1185">Reference proteome</keyword>
<organism evidence="4 5">
    <name type="scientific">Luteimonas terricola</name>
    <dbReference type="NCBI Taxonomy" id="645597"/>
    <lineage>
        <taxon>Bacteria</taxon>
        <taxon>Pseudomonadati</taxon>
        <taxon>Pseudomonadota</taxon>
        <taxon>Gammaproteobacteria</taxon>
        <taxon>Lysobacterales</taxon>
        <taxon>Lysobacteraceae</taxon>
        <taxon>Luteimonas</taxon>
    </lineage>
</organism>
<evidence type="ECO:0000259" key="3">
    <source>
        <dbReference type="Pfam" id="PF20469"/>
    </source>
</evidence>
<evidence type="ECO:0008006" key="6">
    <source>
        <dbReference type="Google" id="ProtNLM"/>
    </source>
</evidence>
<name>A0ABQ2EMM1_9GAMM</name>
<feature type="compositionally biased region" description="Basic and acidic residues" evidence="1">
    <location>
        <begin position="243"/>
        <end position="255"/>
    </location>
</feature>
<dbReference type="InterPro" id="IPR041685">
    <property type="entry name" value="AAA_GajA/Old/RecF-like"/>
</dbReference>